<keyword evidence="3 5" id="KW-0808">Transferase</keyword>
<evidence type="ECO:0000256" key="3">
    <source>
        <dbReference type="ARBA" id="ARBA00022679"/>
    </source>
</evidence>
<reference evidence="5 6" key="1">
    <citation type="submission" date="2024-09" db="EMBL/GenBank/DDBJ databases">
        <authorList>
            <person name="Sun Q."/>
            <person name="Mori K."/>
        </authorList>
    </citation>
    <scope>NUCLEOTIDE SEQUENCE [LARGE SCALE GENOMIC DNA]</scope>
    <source>
        <strain evidence="5 6">KCTC 23076</strain>
    </source>
</reference>
<organism evidence="5 6">
    <name type="scientific">Lysobacter korlensis</name>
    <dbReference type="NCBI Taxonomy" id="553636"/>
    <lineage>
        <taxon>Bacteria</taxon>
        <taxon>Pseudomonadati</taxon>
        <taxon>Pseudomonadota</taxon>
        <taxon>Gammaproteobacteria</taxon>
        <taxon>Lysobacterales</taxon>
        <taxon>Lysobacteraceae</taxon>
        <taxon>Lysobacter</taxon>
    </lineage>
</organism>
<accession>A0ABV6RZN0</accession>
<evidence type="ECO:0000256" key="2">
    <source>
        <dbReference type="ARBA" id="ARBA00022676"/>
    </source>
</evidence>
<dbReference type="InterPro" id="IPR029044">
    <property type="entry name" value="Nucleotide-diphossugar_trans"/>
</dbReference>
<keyword evidence="2 5" id="KW-0328">Glycosyltransferase</keyword>
<dbReference type="PANTHER" id="PTHR43179:SF12">
    <property type="entry name" value="GALACTOFURANOSYLTRANSFERASE GLFT2"/>
    <property type="match status" value="1"/>
</dbReference>
<dbReference type="Gene3D" id="3.90.550.10">
    <property type="entry name" value="Spore Coat Polysaccharide Biosynthesis Protein SpsA, Chain A"/>
    <property type="match status" value="1"/>
</dbReference>
<dbReference type="GO" id="GO:0016757">
    <property type="term" value="F:glycosyltransferase activity"/>
    <property type="evidence" value="ECO:0007669"/>
    <property type="project" value="UniProtKB-KW"/>
</dbReference>
<dbReference type="PANTHER" id="PTHR43179">
    <property type="entry name" value="RHAMNOSYLTRANSFERASE WBBL"/>
    <property type="match status" value="1"/>
</dbReference>
<dbReference type="InterPro" id="IPR001173">
    <property type="entry name" value="Glyco_trans_2-like"/>
</dbReference>
<evidence type="ECO:0000313" key="6">
    <source>
        <dbReference type="Proteomes" id="UP001589896"/>
    </source>
</evidence>
<proteinExistence type="inferred from homology"/>
<dbReference type="RefSeq" id="WP_386675693.1">
    <property type="nucleotide sequence ID" value="NZ_JBHLTG010000010.1"/>
</dbReference>
<comment type="caution">
    <text evidence="5">The sequence shown here is derived from an EMBL/GenBank/DDBJ whole genome shotgun (WGS) entry which is preliminary data.</text>
</comment>
<comment type="similarity">
    <text evidence="1">Belongs to the glycosyltransferase 2 family.</text>
</comment>
<dbReference type="EC" id="2.4.-.-" evidence="5"/>
<dbReference type="Pfam" id="PF00535">
    <property type="entry name" value="Glycos_transf_2"/>
    <property type="match status" value="1"/>
</dbReference>
<dbReference type="Proteomes" id="UP001589896">
    <property type="component" value="Unassembled WGS sequence"/>
</dbReference>
<evidence type="ECO:0000256" key="1">
    <source>
        <dbReference type="ARBA" id="ARBA00006739"/>
    </source>
</evidence>
<keyword evidence="6" id="KW-1185">Reference proteome</keyword>
<protein>
    <submittedName>
        <fullName evidence="5">Glycosyltransferase</fullName>
        <ecNumber evidence="5">2.4.-.-</ecNumber>
    </submittedName>
</protein>
<sequence length="326" mass="35848">MPITAPIRFVAVVVAYNREELLRECLDALAAQTVPLAGLVVVDNASADASFDVASSHPVGADVLRLTRNAGGAGGFAVGMARAFEAHRPDWIWILDDDTIPTETALAELDAVVRADSGRPELALVASRVVWTTGQDHPMNTPRRKPFLGKRERAAAAALGVLPVRSASFVSSLVRADAVRRSGMPIAEYFLWNDDFEFSAKLLRRRRGVFAPGSVVLHKTRLLGSTDNDPGERFYLEVRNKVWLFRRSRALAGWEKPIYVGASLLRWGRTFRRSSDRKLLRDCLRRGLRDGFRSSPRPNATVLADAGVPAALLARVDAMPAKRGRE</sequence>
<name>A0ABV6RZN0_9GAMM</name>
<evidence type="ECO:0000259" key="4">
    <source>
        <dbReference type="Pfam" id="PF00535"/>
    </source>
</evidence>
<feature type="domain" description="Glycosyltransferase 2-like" evidence="4">
    <location>
        <begin position="12"/>
        <end position="109"/>
    </location>
</feature>
<dbReference type="EMBL" id="JBHLTG010000010">
    <property type="protein sequence ID" value="MFC0682044.1"/>
    <property type="molecule type" value="Genomic_DNA"/>
</dbReference>
<dbReference type="SUPFAM" id="SSF53448">
    <property type="entry name" value="Nucleotide-diphospho-sugar transferases"/>
    <property type="match status" value="1"/>
</dbReference>
<evidence type="ECO:0000313" key="5">
    <source>
        <dbReference type="EMBL" id="MFC0682044.1"/>
    </source>
</evidence>
<gene>
    <name evidence="5" type="ORF">ACFFGH_29785</name>
</gene>